<protein>
    <submittedName>
        <fullName evidence="1">DUF4250 domain-containing protein</fullName>
    </submittedName>
</protein>
<keyword evidence="2" id="KW-1185">Reference proteome</keyword>
<reference evidence="1" key="1">
    <citation type="submission" date="2020-08" db="EMBL/GenBank/DDBJ databases">
        <title>Genome public.</title>
        <authorList>
            <person name="Liu C."/>
            <person name="Sun Q."/>
        </authorList>
    </citation>
    <scope>NUCLEOTIDE SEQUENCE</scope>
    <source>
        <strain evidence="1">NSJ-33</strain>
    </source>
</reference>
<evidence type="ECO:0000313" key="2">
    <source>
        <dbReference type="Proteomes" id="UP000610760"/>
    </source>
</evidence>
<comment type="caution">
    <text evidence="1">The sequence shown here is derived from an EMBL/GenBank/DDBJ whole genome shotgun (WGS) entry which is preliminary data.</text>
</comment>
<gene>
    <name evidence="1" type="ORF">H8710_05375</name>
</gene>
<accession>A0A926I732</accession>
<dbReference type="Proteomes" id="UP000610760">
    <property type="component" value="Unassembled WGS sequence"/>
</dbReference>
<dbReference type="RefSeq" id="WP_249294394.1">
    <property type="nucleotide sequence ID" value="NZ_JACRSV010000001.1"/>
</dbReference>
<name>A0A926I732_9FIRM</name>
<proteinExistence type="predicted"/>
<sequence length="60" mass="6841">MAIPNDPVILMSYLNTQLRDFYTGLDDLCKSLALNQAQIEEKLSSIGYKYSEKHNQFISA</sequence>
<dbReference type="EMBL" id="JACRSV010000001">
    <property type="protein sequence ID" value="MBC8559501.1"/>
    <property type="molecule type" value="Genomic_DNA"/>
</dbReference>
<dbReference type="InterPro" id="IPR025346">
    <property type="entry name" value="DUF4250"/>
</dbReference>
<dbReference type="Pfam" id="PF14056">
    <property type="entry name" value="DUF4250"/>
    <property type="match status" value="1"/>
</dbReference>
<evidence type="ECO:0000313" key="1">
    <source>
        <dbReference type="EMBL" id="MBC8559501.1"/>
    </source>
</evidence>
<organism evidence="1 2">
    <name type="scientific">Fumia xinanensis</name>
    <dbReference type="NCBI Taxonomy" id="2763659"/>
    <lineage>
        <taxon>Bacteria</taxon>
        <taxon>Bacillati</taxon>
        <taxon>Bacillota</taxon>
        <taxon>Clostridia</taxon>
        <taxon>Eubacteriales</taxon>
        <taxon>Oscillospiraceae</taxon>
        <taxon>Fumia</taxon>
    </lineage>
</organism>
<dbReference type="AlphaFoldDB" id="A0A926I732"/>